<feature type="transmembrane region" description="Helical" evidence="6">
    <location>
        <begin position="300"/>
        <end position="318"/>
    </location>
</feature>
<reference evidence="8 9" key="1">
    <citation type="submission" date="2019-06" db="EMBL/GenBank/DDBJ databases">
        <title>Sequencing the genomes of 1000 actinobacteria strains.</title>
        <authorList>
            <person name="Klenk H.-P."/>
        </authorList>
    </citation>
    <scope>NUCLEOTIDE SEQUENCE [LARGE SCALE GENOMIC DNA]</scope>
    <source>
        <strain evidence="8 9">DSM 42059</strain>
    </source>
</reference>
<feature type="transmembrane region" description="Helical" evidence="6">
    <location>
        <begin position="93"/>
        <end position="111"/>
    </location>
</feature>
<keyword evidence="5 6" id="KW-0472">Membrane</keyword>
<feature type="transmembrane region" description="Helical" evidence="6">
    <location>
        <begin position="424"/>
        <end position="447"/>
    </location>
</feature>
<evidence type="ECO:0000256" key="1">
    <source>
        <dbReference type="ARBA" id="ARBA00004651"/>
    </source>
</evidence>
<evidence type="ECO:0000256" key="3">
    <source>
        <dbReference type="ARBA" id="ARBA00022692"/>
    </source>
</evidence>
<dbReference type="CDD" id="cd17316">
    <property type="entry name" value="MFS_SV2_like"/>
    <property type="match status" value="1"/>
</dbReference>
<evidence type="ECO:0000256" key="5">
    <source>
        <dbReference type="ARBA" id="ARBA00023136"/>
    </source>
</evidence>
<dbReference type="SUPFAM" id="SSF103473">
    <property type="entry name" value="MFS general substrate transporter"/>
    <property type="match status" value="1"/>
</dbReference>
<evidence type="ECO:0000256" key="4">
    <source>
        <dbReference type="ARBA" id="ARBA00022989"/>
    </source>
</evidence>
<dbReference type="AlphaFoldDB" id="A0A561TYP3"/>
<feature type="transmembrane region" description="Helical" evidence="6">
    <location>
        <begin position="181"/>
        <end position="200"/>
    </location>
</feature>
<organism evidence="8 9">
    <name type="scientific">Streptomyces brevispora</name>
    <dbReference type="NCBI Taxonomy" id="887462"/>
    <lineage>
        <taxon>Bacteria</taxon>
        <taxon>Bacillati</taxon>
        <taxon>Actinomycetota</taxon>
        <taxon>Actinomycetes</taxon>
        <taxon>Kitasatosporales</taxon>
        <taxon>Streptomycetaceae</taxon>
        <taxon>Streptomyces</taxon>
    </lineage>
</organism>
<feature type="transmembrane region" description="Helical" evidence="6">
    <location>
        <begin position="389"/>
        <end position="412"/>
    </location>
</feature>
<feature type="domain" description="Major facilitator superfamily (MFS) profile" evidence="7">
    <location>
        <begin position="56"/>
        <end position="478"/>
    </location>
</feature>
<accession>A0A561TYP3</accession>
<dbReference type="PRINTS" id="PR00171">
    <property type="entry name" value="SUGRTRNSPORT"/>
</dbReference>
<dbReference type="InterPro" id="IPR036259">
    <property type="entry name" value="MFS_trans_sf"/>
</dbReference>
<dbReference type="Proteomes" id="UP000318186">
    <property type="component" value="Unassembled WGS sequence"/>
</dbReference>
<sequence>MGHCVTHHPSVKQTGVPLLLKGRTVTATPHATGAPDAPSPAARLDRLPVGRWHWKLTVLVGIGAFYEYYEVFLGGVLAAVLGPMWQLNSFETASLIASVFLGMFFGALTLGRLADRIGRRRMFLINLTIYLIFSLVAAISPNLWVLVACRFIAGIGAGAEAALIPAYLAEFIPPQRRGRHIGYAFTMAFIAYPVIALIGAPLAESHFLIEGWRWLLVIGASGIIALLWFRRGLPESPRWLASVGRLDEADALVTKIEKEIAASTGKPLPPVPVTVSQAAAHHGEDRARVSDLFKRGARRAMIAVGALWTLNVLAYYGFSSLTPLLLADKGYDLKSSLLYTAVMAIGYPLGAFTAALIAERYERRTVCIATGLGTAAAGLFFGFGIGSLMIMAAGFAIGFLSNVQTSSINMYGSEVFPTRLRTTAIGLCYGTGRLCAVAIPFLGIAILDNFGGTAVVLLSVTLYVVTAVLVWIFGPKTTGKSLEEITEEHRPSSPSVATVA</sequence>
<name>A0A561TYP3_9ACTN</name>
<comment type="caution">
    <text evidence="8">The sequence shown here is derived from an EMBL/GenBank/DDBJ whole genome shotgun (WGS) entry which is preliminary data.</text>
</comment>
<dbReference type="InterPro" id="IPR005829">
    <property type="entry name" value="Sugar_transporter_CS"/>
</dbReference>
<proteinExistence type="predicted"/>
<comment type="subcellular location">
    <subcellularLocation>
        <location evidence="1">Cell membrane</location>
        <topology evidence="1">Multi-pass membrane protein</topology>
    </subcellularLocation>
</comment>
<feature type="transmembrane region" description="Helical" evidence="6">
    <location>
        <begin position="338"/>
        <end position="358"/>
    </location>
</feature>
<dbReference type="PROSITE" id="PS00217">
    <property type="entry name" value="SUGAR_TRANSPORT_2"/>
    <property type="match status" value="1"/>
</dbReference>
<dbReference type="Gene3D" id="1.20.1250.20">
    <property type="entry name" value="MFS general substrate transporter like domains"/>
    <property type="match status" value="1"/>
</dbReference>
<dbReference type="PANTHER" id="PTHR23511">
    <property type="entry name" value="SYNAPTIC VESICLE GLYCOPROTEIN 2"/>
    <property type="match status" value="1"/>
</dbReference>
<evidence type="ECO:0000259" key="7">
    <source>
        <dbReference type="PROSITE" id="PS50850"/>
    </source>
</evidence>
<dbReference type="InterPro" id="IPR003663">
    <property type="entry name" value="Sugar/inositol_transpt"/>
</dbReference>
<feature type="transmembrane region" description="Helical" evidence="6">
    <location>
        <begin position="123"/>
        <end position="145"/>
    </location>
</feature>
<dbReference type="InterPro" id="IPR005828">
    <property type="entry name" value="MFS_sugar_transport-like"/>
</dbReference>
<keyword evidence="2" id="KW-0813">Transport</keyword>
<evidence type="ECO:0000313" key="8">
    <source>
        <dbReference type="EMBL" id="TWF92236.1"/>
    </source>
</evidence>
<protein>
    <submittedName>
        <fullName evidence="8">Putative MFS transporter</fullName>
    </submittedName>
</protein>
<dbReference type="PANTHER" id="PTHR23511:SF34">
    <property type="entry name" value="SYNAPTIC VESICLE GLYCOPROTEIN 2"/>
    <property type="match status" value="1"/>
</dbReference>
<evidence type="ECO:0000256" key="6">
    <source>
        <dbReference type="SAM" id="Phobius"/>
    </source>
</evidence>
<feature type="transmembrane region" description="Helical" evidence="6">
    <location>
        <begin position="212"/>
        <end position="229"/>
    </location>
</feature>
<dbReference type="GO" id="GO:0022857">
    <property type="term" value="F:transmembrane transporter activity"/>
    <property type="evidence" value="ECO:0007669"/>
    <property type="project" value="InterPro"/>
</dbReference>
<dbReference type="GO" id="GO:0005886">
    <property type="term" value="C:plasma membrane"/>
    <property type="evidence" value="ECO:0007669"/>
    <property type="project" value="UniProtKB-SubCell"/>
</dbReference>
<evidence type="ECO:0000256" key="2">
    <source>
        <dbReference type="ARBA" id="ARBA00022448"/>
    </source>
</evidence>
<feature type="transmembrane region" description="Helical" evidence="6">
    <location>
        <begin position="453"/>
        <end position="473"/>
    </location>
</feature>
<feature type="transmembrane region" description="Helical" evidence="6">
    <location>
        <begin position="56"/>
        <end position="81"/>
    </location>
</feature>
<keyword evidence="3 6" id="KW-0812">Transmembrane</keyword>
<dbReference type="Pfam" id="PF00083">
    <property type="entry name" value="Sugar_tr"/>
    <property type="match status" value="1"/>
</dbReference>
<gene>
    <name evidence="8" type="ORF">FHX80_12556</name>
</gene>
<dbReference type="PROSITE" id="PS50850">
    <property type="entry name" value="MFS"/>
    <property type="match status" value="1"/>
</dbReference>
<evidence type="ECO:0000313" key="9">
    <source>
        <dbReference type="Proteomes" id="UP000318186"/>
    </source>
</evidence>
<keyword evidence="4 6" id="KW-1133">Transmembrane helix</keyword>
<feature type="transmembrane region" description="Helical" evidence="6">
    <location>
        <begin position="151"/>
        <end position="169"/>
    </location>
</feature>
<dbReference type="EMBL" id="VIWW01000002">
    <property type="protein sequence ID" value="TWF92236.1"/>
    <property type="molecule type" value="Genomic_DNA"/>
</dbReference>
<dbReference type="InterPro" id="IPR020846">
    <property type="entry name" value="MFS_dom"/>
</dbReference>